<evidence type="ECO:0000256" key="1">
    <source>
        <dbReference type="ARBA" id="ARBA00005915"/>
    </source>
</evidence>
<sequence>MKWIQRKAKVTPKKSDSVIDKIAKIRGISDPEKFLNPTEDVLHDPYLMKNIQEASNRIISAIGNKERIVVSYDPDADGITATTIMLRYLKNYTDNVDYIYGERNDGHGIEEMLKVSALNPEKDADRIEHNKANTDKIREADLLIIIDSSSNDVEACEFIKDKLKTDIIILDHHAIERKNKHVLLVNPQQIDCEYPNKQLSGAGVVFKTIQVMEDTLGEVDVWQYIDLVAVGMYADVMRVDVLENRYLIMQGLRNMKNTGLIRILKGGKVDTFKLKGDAIGFTIAPLINGVARMGNIKLAIDILLEDDDAKCKPIRLKMQKLNEARKEKQKEIVEQYLKKVDESKKVLLVMDEQSSKGFNGIVAQQLSEKYKRPVIVGRIHKGTLSGSFRSYNGFKFKKFLQQFVGEIEAQGHESAGGISISTELLPQLEEYIEKHMPSLENTEATVVYDLEMDVSEIHEYIRDIERYNLLAGNGFPKILVRVNGITVEESECIGKTQETVKIKTFDDMELIKFRVDDQYASELGYFDVIDAVGQLGMNEFYNFAIKKRICTPQVMIQDYKVS</sequence>
<evidence type="ECO:0000256" key="3">
    <source>
        <dbReference type="ARBA" id="ARBA00022722"/>
    </source>
</evidence>
<protein>
    <recommendedName>
        <fullName evidence="2">Single-stranded-DNA-specific exonuclease RecJ</fullName>
    </recommendedName>
</protein>
<reference evidence="9 10" key="1">
    <citation type="submission" date="2022-01" db="EMBL/GenBank/DDBJ databases">
        <authorList>
            <person name="Stokar-Avihail A."/>
        </authorList>
    </citation>
    <scope>NUCLEOTIDE SEQUENCE [LARGE SCALE GENOMIC DNA]</scope>
</reference>
<dbReference type="Pfam" id="PF17768">
    <property type="entry name" value="RecJ_OB"/>
    <property type="match status" value="1"/>
</dbReference>
<evidence type="ECO:0000259" key="8">
    <source>
        <dbReference type="Pfam" id="PF17768"/>
    </source>
</evidence>
<dbReference type="Pfam" id="PF02272">
    <property type="entry name" value="DHHA1"/>
    <property type="match status" value="1"/>
</dbReference>
<evidence type="ECO:0000313" key="9">
    <source>
        <dbReference type="EMBL" id="UNY48754.1"/>
    </source>
</evidence>
<evidence type="ECO:0000256" key="4">
    <source>
        <dbReference type="ARBA" id="ARBA00022801"/>
    </source>
</evidence>
<dbReference type="GO" id="GO:0003676">
    <property type="term" value="F:nucleic acid binding"/>
    <property type="evidence" value="ECO:0007669"/>
    <property type="project" value="InterPro"/>
</dbReference>
<dbReference type="EMBL" id="OM236516">
    <property type="protein sequence ID" value="UNY48754.1"/>
    <property type="molecule type" value="Genomic_DNA"/>
</dbReference>
<evidence type="ECO:0000259" key="6">
    <source>
        <dbReference type="Pfam" id="PF01368"/>
    </source>
</evidence>
<evidence type="ECO:0000259" key="7">
    <source>
        <dbReference type="Pfam" id="PF02272"/>
    </source>
</evidence>
<dbReference type="Gene3D" id="3.10.310.30">
    <property type="match status" value="1"/>
</dbReference>
<dbReference type="Pfam" id="PF01368">
    <property type="entry name" value="DHH"/>
    <property type="match status" value="1"/>
</dbReference>
<dbReference type="InterPro" id="IPR038763">
    <property type="entry name" value="DHH_sf"/>
</dbReference>
<dbReference type="Gene3D" id="3.90.1640.30">
    <property type="match status" value="1"/>
</dbReference>
<evidence type="ECO:0000256" key="2">
    <source>
        <dbReference type="ARBA" id="ARBA00019841"/>
    </source>
</evidence>
<feature type="domain" description="DDH" evidence="6">
    <location>
        <begin position="68"/>
        <end position="232"/>
    </location>
</feature>
<keyword evidence="4 9" id="KW-0378">Hydrolase</keyword>
<keyword evidence="5 9" id="KW-0269">Exonuclease</keyword>
<dbReference type="InterPro" id="IPR041122">
    <property type="entry name" value="RecJ_OB"/>
</dbReference>
<dbReference type="PANTHER" id="PTHR30255">
    <property type="entry name" value="SINGLE-STRANDED-DNA-SPECIFIC EXONUCLEASE RECJ"/>
    <property type="match status" value="1"/>
</dbReference>
<keyword evidence="3" id="KW-0540">Nuclease</keyword>
<dbReference type="InterPro" id="IPR051673">
    <property type="entry name" value="SSDNA_exonuclease_RecJ"/>
</dbReference>
<evidence type="ECO:0000313" key="10">
    <source>
        <dbReference type="Proteomes" id="UP000831021"/>
    </source>
</evidence>
<comment type="similarity">
    <text evidence="1">Belongs to the RecJ family.</text>
</comment>
<feature type="domain" description="RecJ OB" evidence="8">
    <location>
        <begin position="448"/>
        <end position="542"/>
    </location>
</feature>
<organism evidence="9 10">
    <name type="scientific">Bacillus phage FADO</name>
    <dbReference type="NCBI Taxonomy" id="2917160"/>
    <lineage>
        <taxon>Viruses</taxon>
        <taxon>Duplodnaviria</taxon>
        <taxon>Heunggongvirae</taxon>
        <taxon>Uroviricota</taxon>
        <taxon>Caudoviricetes</taxon>
        <taxon>Heleneionescovirinae</taxon>
        <taxon>Zhangjivirus</taxon>
        <taxon>Zhangjivirus fado</taxon>
    </lineage>
</organism>
<dbReference type="SUPFAM" id="SSF64182">
    <property type="entry name" value="DHH phosphoesterases"/>
    <property type="match status" value="1"/>
</dbReference>
<name>A0AAE9GCD0_9CAUD</name>
<dbReference type="InterPro" id="IPR003156">
    <property type="entry name" value="DHHA1_dom"/>
</dbReference>
<dbReference type="InterPro" id="IPR001667">
    <property type="entry name" value="DDH_dom"/>
</dbReference>
<proteinExistence type="inferred from homology"/>
<dbReference type="GO" id="GO:0004527">
    <property type="term" value="F:exonuclease activity"/>
    <property type="evidence" value="ECO:0007669"/>
    <property type="project" value="UniProtKB-KW"/>
</dbReference>
<keyword evidence="10" id="KW-1185">Reference proteome</keyword>
<dbReference type="Proteomes" id="UP000831021">
    <property type="component" value="Segment"/>
</dbReference>
<dbReference type="PANTHER" id="PTHR30255:SF2">
    <property type="entry name" value="SINGLE-STRANDED-DNA-SPECIFIC EXONUCLEASE RECJ"/>
    <property type="match status" value="1"/>
</dbReference>
<gene>
    <name evidence="9" type="ORF">fado_39</name>
</gene>
<evidence type="ECO:0000256" key="5">
    <source>
        <dbReference type="ARBA" id="ARBA00022839"/>
    </source>
</evidence>
<feature type="domain" description="DHHA1" evidence="7">
    <location>
        <begin position="351"/>
        <end position="433"/>
    </location>
</feature>
<accession>A0AAE9GCD0</accession>